<dbReference type="EMBL" id="KN833934">
    <property type="protein sequence ID" value="KIK14533.1"/>
    <property type="molecule type" value="Genomic_DNA"/>
</dbReference>
<keyword evidence="3" id="KW-1185">Reference proteome</keyword>
<feature type="region of interest" description="Disordered" evidence="1">
    <location>
        <begin position="85"/>
        <end position="115"/>
    </location>
</feature>
<accession>A0A0C9Z3F5</accession>
<evidence type="ECO:0000256" key="1">
    <source>
        <dbReference type="SAM" id="MobiDB-lite"/>
    </source>
</evidence>
<sequence>MGTCIQTQIIVLASAYMWTDDRLGERARARPGEVQMSRLHNLFGQRATVYCGLRQLPTHCADFRDGPKSHVTVSACMRLGRVATPEYESRSKSHLSHNGGGRSTQPADRKVQVHT</sequence>
<organism evidence="2 3">
    <name type="scientific">Pisolithus microcarpus 441</name>
    <dbReference type="NCBI Taxonomy" id="765257"/>
    <lineage>
        <taxon>Eukaryota</taxon>
        <taxon>Fungi</taxon>
        <taxon>Dikarya</taxon>
        <taxon>Basidiomycota</taxon>
        <taxon>Agaricomycotina</taxon>
        <taxon>Agaricomycetes</taxon>
        <taxon>Agaricomycetidae</taxon>
        <taxon>Boletales</taxon>
        <taxon>Sclerodermatineae</taxon>
        <taxon>Pisolithaceae</taxon>
        <taxon>Pisolithus</taxon>
    </lineage>
</organism>
<name>A0A0C9Z3F5_9AGAM</name>
<reference evidence="3" key="2">
    <citation type="submission" date="2015-01" db="EMBL/GenBank/DDBJ databases">
        <title>Evolutionary Origins and Diversification of the Mycorrhizal Mutualists.</title>
        <authorList>
            <consortium name="DOE Joint Genome Institute"/>
            <consortium name="Mycorrhizal Genomics Consortium"/>
            <person name="Kohler A."/>
            <person name="Kuo A."/>
            <person name="Nagy L.G."/>
            <person name="Floudas D."/>
            <person name="Copeland A."/>
            <person name="Barry K.W."/>
            <person name="Cichocki N."/>
            <person name="Veneault-Fourrey C."/>
            <person name="LaButti K."/>
            <person name="Lindquist E.A."/>
            <person name="Lipzen A."/>
            <person name="Lundell T."/>
            <person name="Morin E."/>
            <person name="Murat C."/>
            <person name="Riley R."/>
            <person name="Ohm R."/>
            <person name="Sun H."/>
            <person name="Tunlid A."/>
            <person name="Henrissat B."/>
            <person name="Grigoriev I.V."/>
            <person name="Hibbett D.S."/>
            <person name="Martin F."/>
        </authorList>
    </citation>
    <scope>NUCLEOTIDE SEQUENCE [LARGE SCALE GENOMIC DNA]</scope>
    <source>
        <strain evidence="3">441</strain>
    </source>
</reference>
<dbReference type="HOGENOM" id="CLU_2109954_0_0_1"/>
<dbReference type="Proteomes" id="UP000054018">
    <property type="component" value="Unassembled WGS sequence"/>
</dbReference>
<dbReference type="AlphaFoldDB" id="A0A0C9Z3F5"/>
<gene>
    <name evidence="2" type="ORF">PISMIDRAFT_350649</name>
</gene>
<proteinExistence type="predicted"/>
<evidence type="ECO:0000313" key="2">
    <source>
        <dbReference type="EMBL" id="KIK14533.1"/>
    </source>
</evidence>
<evidence type="ECO:0000313" key="3">
    <source>
        <dbReference type="Proteomes" id="UP000054018"/>
    </source>
</evidence>
<reference evidence="2 3" key="1">
    <citation type="submission" date="2014-04" db="EMBL/GenBank/DDBJ databases">
        <authorList>
            <consortium name="DOE Joint Genome Institute"/>
            <person name="Kuo A."/>
            <person name="Kohler A."/>
            <person name="Costa M.D."/>
            <person name="Nagy L.G."/>
            <person name="Floudas D."/>
            <person name="Copeland A."/>
            <person name="Barry K.W."/>
            <person name="Cichocki N."/>
            <person name="Veneault-Fourrey C."/>
            <person name="LaButti K."/>
            <person name="Lindquist E.A."/>
            <person name="Lipzen A."/>
            <person name="Lundell T."/>
            <person name="Morin E."/>
            <person name="Murat C."/>
            <person name="Sun H."/>
            <person name="Tunlid A."/>
            <person name="Henrissat B."/>
            <person name="Grigoriev I.V."/>
            <person name="Hibbett D.S."/>
            <person name="Martin F."/>
            <person name="Nordberg H.P."/>
            <person name="Cantor M.N."/>
            <person name="Hua S.X."/>
        </authorList>
    </citation>
    <scope>NUCLEOTIDE SEQUENCE [LARGE SCALE GENOMIC DNA]</scope>
    <source>
        <strain evidence="2 3">441</strain>
    </source>
</reference>
<protein>
    <submittedName>
        <fullName evidence="2">Uncharacterized protein</fullName>
    </submittedName>
</protein>